<dbReference type="InterPro" id="IPR038255">
    <property type="entry name" value="PBS_linker_sf"/>
</dbReference>
<dbReference type="InterPro" id="IPR016470">
    <property type="entry name" value="Phycobilisome"/>
</dbReference>
<proteinExistence type="inferred from homology"/>
<evidence type="ECO:0000313" key="11">
    <source>
        <dbReference type="EMBL" id="WNZ27931.1"/>
    </source>
</evidence>
<keyword evidence="3" id="KW-0042">Antenna complex</keyword>
<dbReference type="EMBL" id="CP053587">
    <property type="protein sequence ID" value="WNZ26858.1"/>
    <property type="molecule type" value="Genomic_DNA"/>
</dbReference>
<dbReference type="GO" id="GO:0030089">
    <property type="term" value="C:phycobilisome"/>
    <property type="evidence" value="ECO:0007669"/>
    <property type="project" value="UniProtKB-UniRule"/>
</dbReference>
<feature type="domain" description="PBS-linker" evidence="9">
    <location>
        <begin position="1"/>
        <end position="178"/>
    </location>
</feature>
<accession>A0AA97ALU2</accession>
<evidence type="ECO:0000256" key="1">
    <source>
        <dbReference type="ARBA" id="ARBA00004445"/>
    </source>
</evidence>
<evidence type="ECO:0000256" key="2">
    <source>
        <dbReference type="ARBA" id="ARBA00022531"/>
    </source>
</evidence>
<gene>
    <name evidence="10" type="ORF">HJG54_28410</name>
    <name evidence="11" type="ORF">HJG54_34505</name>
</gene>
<keyword evidence="5" id="KW-0793">Thylakoid</keyword>
<dbReference type="GO" id="GO:0031676">
    <property type="term" value="C:plasma membrane-derived thylakoid membrane"/>
    <property type="evidence" value="ECO:0007669"/>
    <property type="project" value="UniProtKB-SubCell"/>
</dbReference>
<dbReference type="AlphaFoldDB" id="A0AA97ALU2"/>
<evidence type="ECO:0000259" key="9">
    <source>
        <dbReference type="PROSITE" id="PS51445"/>
    </source>
</evidence>
<dbReference type="InterPro" id="IPR001297">
    <property type="entry name" value="PBS_linker_dom"/>
</dbReference>
<evidence type="ECO:0000256" key="4">
    <source>
        <dbReference type="ARBA" id="ARBA00022738"/>
    </source>
</evidence>
<evidence type="ECO:0000256" key="3">
    <source>
        <dbReference type="ARBA" id="ARBA00022549"/>
    </source>
</evidence>
<keyword evidence="2" id="KW-0602">Photosynthesis</keyword>
<reference evidence="11" key="1">
    <citation type="submission" date="2020-05" db="EMBL/GenBank/DDBJ databases">
        <authorList>
            <person name="Zhu T."/>
            <person name="Keshari N."/>
            <person name="Lu X."/>
        </authorList>
    </citation>
    <scope>NUCLEOTIDE SEQUENCE</scope>
    <source>
        <strain evidence="11">NK1-12</strain>
    </source>
</reference>
<dbReference type="Gene3D" id="1.10.3130.20">
    <property type="entry name" value="Phycobilisome linker domain"/>
    <property type="match status" value="1"/>
</dbReference>
<evidence type="ECO:0000256" key="5">
    <source>
        <dbReference type="ARBA" id="ARBA00023078"/>
    </source>
</evidence>
<evidence type="ECO:0000259" key="8">
    <source>
        <dbReference type="PROSITE" id="PS51441"/>
    </source>
</evidence>
<dbReference type="Pfam" id="PF00427">
    <property type="entry name" value="PBS_linker_poly"/>
    <property type="match status" value="1"/>
</dbReference>
<name>A0AA97ALU2_9CYAN</name>
<evidence type="ECO:0000256" key="7">
    <source>
        <dbReference type="PROSITE-ProRule" id="PRU00775"/>
    </source>
</evidence>
<sequence>MAFGPASRLGVSLFDETPPLERVPGSSADELETMIRAVYRQVLGNAYVMESERLAVPESQFKQGDLSVREFVRAVAKSDLYRSRFFENVPRYRAIELNFRHLLGRAPDGYEEMKQHSAILDTQGFEAEIDSYLDSDEYQNRYGENIVPYIHGYKSQGKTMVQFTHMFELVRGASSSSLKGNLAGKSPRLNALVIQATPTAVVSPGSSGATFRTPPGVARTRLGVGASEGGKVYRIEVTGYRSNTVNNISKFRRSNQVYLVPYEKLSQEYQRIHRQGGVIASITPID</sequence>
<dbReference type="Pfam" id="PF01383">
    <property type="entry name" value="CpcD"/>
    <property type="match status" value="1"/>
</dbReference>
<dbReference type="EMBL" id="CP053587">
    <property type="protein sequence ID" value="WNZ27931.1"/>
    <property type="molecule type" value="Genomic_DNA"/>
</dbReference>
<keyword evidence="4 7" id="KW-0605">Phycobilisome</keyword>
<organism evidence="11">
    <name type="scientific">Leptolyngbya sp. NK1-12</name>
    <dbReference type="NCBI Taxonomy" id="2547451"/>
    <lineage>
        <taxon>Bacteria</taxon>
        <taxon>Bacillati</taxon>
        <taxon>Cyanobacteriota</taxon>
        <taxon>Cyanophyceae</taxon>
        <taxon>Leptolyngbyales</taxon>
        <taxon>Leptolyngbyaceae</taxon>
        <taxon>Leptolyngbya group</taxon>
        <taxon>Leptolyngbya</taxon>
    </lineage>
</organism>
<dbReference type="GO" id="GO:0015979">
    <property type="term" value="P:photosynthesis"/>
    <property type="evidence" value="ECO:0007669"/>
    <property type="project" value="UniProtKB-KW"/>
</dbReference>
<dbReference type="PANTHER" id="PTHR34011">
    <property type="entry name" value="PHYCOBILISOME 32.1 KDA LINKER POLYPEPTIDE, PHYCOCYANIN-ASSOCIATED, ROD 2-RELATED"/>
    <property type="match status" value="1"/>
</dbReference>
<dbReference type="PIRSF" id="PIRSF005898">
    <property type="entry name" value="Phycobilisome_CpeC/CpcI"/>
    <property type="match status" value="1"/>
</dbReference>
<dbReference type="SMART" id="SM01094">
    <property type="entry name" value="CpcD"/>
    <property type="match status" value="1"/>
</dbReference>
<dbReference type="RefSeq" id="WP_316436474.1">
    <property type="nucleotide sequence ID" value="NZ_CP053587.1"/>
</dbReference>
<dbReference type="InterPro" id="IPR008213">
    <property type="entry name" value="CpcD-like_dom"/>
</dbReference>
<protein>
    <submittedName>
        <fullName evidence="11">Photosystem I reaction center subunit XII</fullName>
    </submittedName>
</protein>
<comment type="subcellular location">
    <subcellularLocation>
        <location evidence="1">Cellular thylakoid membrane</location>
        <topology evidence="1">Peripheral membrane protein</topology>
        <orientation evidence="1">Cytoplasmic side</orientation>
    </subcellularLocation>
</comment>
<dbReference type="PROSITE" id="PS51441">
    <property type="entry name" value="CPCD_LIKE"/>
    <property type="match status" value="1"/>
</dbReference>
<dbReference type="PANTHER" id="PTHR34011:SF6">
    <property type="entry name" value="PHYCOBILIPROTEIN APCE"/>
    <property type="match status" value="1"/>
</dbReference>
<comment type="similarity">
    <text evidence="7">Belongs to the phycobilisome linker protein family.</text>
</comment>
<evidence type="ECO:0000256" key="6">
    <source>
        <dbReference type="ARBA" id="ARBA00023136"/>
    </source>
</evidence>
<evidence type="ECO:0000313" key="10">
    <source>
        <dbReference type="EMBL" id="WNZ26858.1"/>
    </source>
</evidence>
<dbReference type="PROSITE" id="PS51445">
    <property type="entry name" value="PBS_LINKER"/>
    <property type="match status" value="1"/>
</dbReference>
<feature type="domain" description="CpcD-like" evidence="8">
    <location>
        <begin position="230"/>
        <end position="285"/>
    </location>
</feature>
<keyword evidence="6" id="KW-0472">Membrane</keyword>